<keyword evidence="6" id="KW-0479">Metal-binding</keyword>
<evidence type="ECO:0000256" key="1">
    <source>
        <dbReference type="ARBA" id="ARBA00001946"/>
    </source>
</evidence>
<evidence type="ECO:0000256" key="9">
    <source>
        <dbReference type="ARBA" id="ARBA00023299"/>
    </source>
</evidence>
<keyword evidence="7" id="KW-0378">Hydrolase</keyword>
<keyword evidence="9" id="KW-0718">Serine biosynthesis</keyword>
<dbReference type="InterPro" id="IPR036412">
    <property type="entry name" value="HAD-like_sf"/>
</dbReference>
<evidence type="ECO:0000313" key="13">
    <source>
        <dbReference type="Proteomes" id="UP000238176"/>
    </source>
</evidence>
<dbReference type="GO" id="GO:0000287">
    <property type="term" value="F:magnesium ion binding"/>
    <property type="evidence" value="ECO:0007669"/>
    <property type="project" value="TreeGrafter"/>
</dbReference>
<dbReference type="NCBIfam" id="TIGR01488">
    <property type="entry name" value="HAD-SF-IB"/>
    <property type="match status" value="1"/>
</dbReference>
<dbReference type="Proteomes" id="UP000238176">
    <property type="component" value="Unassembled WGS sequence"/>
</dbReference>
<name>A0A2T0UFX3_9ACTN</name>
<evidence type="ECO:0000256" key="3">
    <source>
        <dbReference type="ARBA" id="ARBA00009184"/>
    </source>
</evidence>
<dbReference type="EMBL" id="PVTJ01000008">
    <property type="protein sequence ID" value="PRY56758.1"/>
    <property type="molecule type" value="Genomic_DNA"/>
</dbReference>
<evidence type="ECO:0000256" key="7">
    <source>
        <dbReference type="ARBA" id="ARBA00022801"/>
    </source>
</evidence>
<reference evidence="12 13" key="1">
    <citation type="submission" date="2018-03" db="EMBL/GenBank/DDBJ databases">
        <title>Genomic Encyclopedia of Type Strains, Phase III (KMG-III): the genomes of soil and plant-associated and newly described type strains.</title>
        <authorList>
            <person name="Whitman W."/>
        </authorList>
    </citation>
    <scope>NUCLEOTIDE SEQUENCE [LARGE SCALE GENOMIC DNA]</scope>
    <source>
        <strain evidence="12 13">CGMCC 4.7067</strain>
    </source>
</reference>
<evidence type="ECO:0000256" key="5">
    <source>
        <dbReference type="ARBA" id="ARBA00022605"/>
    </source>
</evidence>
<dbReference type="AlphaFoldDB" id="A0A2T0UFX3"/>
<keyword evidence="5" id="KW-0028">Amino-acid biosynthesis</keyword>
<dbReference type="EC" id="3.1.3.3" evidence="4"/>
<dbReference type="InterPro" id="IPR050582">
    <property type="entry name" value="HAD-like_SerB"/>
</dbReference>
<dbReference type="GO" id="GO:0036424">
    <property type="term" value="F:L-phosphoserine phosphatase activity"/>
    <property type="evidence" value="ECO:0007669"/>
    <property type="project" value="TreeGrafter"/>
</dbReference>
<evidence type="ECO:0000256" key="6">
    <source>
        <dbReference type="ARBA" id="ARBA00022723"/>
    </source>
</evidence>
<comment type="pathway">
    <text evidence="2">Amino-acid biosynthesis; L-serine biosynthesis; L-serine from 3-phospho-D-glycerate: step 3/3.</text>
</comment>
<comment type="caution">
    <text evidence="12">The sequence shown here is derived from an EMBL/GenBank/DDBJ whole genome shotgun (WGS) entry which is preliminary data.</text>
</comment>
<keyword evidence="13" id="KW-1185">Reference proteome</keyword>
<evidence type="ECO:0000256" key="8">
    <source>
        <dbReference type="ARBA" id="ARBA00022842"/>
    </source>
</evidence>
<dbReference type="GO" id="GO:0005737">
    <property type="term" value="C:cytoplasm"/>
    <property type="evidence" value="ECO:0007669"/>
    <property type="project" value="TreeGrafter"/>
</dbReference>
<gene>
    <name evidence="12" type="ORF">B0I28_10869</name>
</gene>
<evidence type="ECO:0000313" key="12">
    <source>
        <dbReference type="EMBL" id="PRY56758.1"/>
    </source>
</evidence>
<evidence type="ECO:0000256" key="11">
    <source>
        <dbReference type="ARBA" id="ARBA00048523"/>
    </source>
</evidence>
<evidence type="ECO:0000256" key="2">
    <source>
        <dbReference type="ARBA" id="ARBA00005135"/>
    </source>
</evidence>
<organism evidence="12 13">
    <name type="scientific">Glycomyces artemisiae</name>
    <dbReference type="NCBI Taxonomy" id="1076443"/>
    <lineage>
        <taxon>Bacteria</taxon>
        <taxon>Bacillati</taxon>
        <taxon>Actinomycetota</taxon>
        <taxon>Actinomycetes</taxon>
        <taxon>Glycomycetales</taxon>
        <taxon>Glycomycetaceae</taxon>
        <taxon>Glycomyces</taxon>
    </lineage>
</organism>
<comment type="catalytic activity">
    <reaction evidence="10">
        <text>O-phospho-L-serine + H2O = L-serine + phosphate</text>
        <dbReference type="Rhea" id="RHEA:21208"/>
        <dbReference type="ChEBI" id="CHEBI:15377"/>
        <dbReference type="ChEBI" id="CHEBI:33384"/>
        <dbReference type="ChEBI" id="CHEBI:43474"/>
        <dbReference type="ChEBI" id="CHEBI:57524"/>
        <dbReference type="EC" id="3.1.3.3"/>
    </reaction>
</comment>
<comment type="cofactor">
    <cofactor evidence="1">
        <name>Mg(2+)</name>
        <dbReference type="ChEBI" id="CHEBI:18420"/>
    </cofactor>
</comment>
<evidence type="ECO:0000256" key="10">
    <source>
        <dbReference type="ARBA" id="ARBA00048138"/>
    </source>
</evidence>
<dbReference type="Gene3D" id="3.40.50.1000">
    <property type="entry name" value="HAD superfamily/HAD-like"/>
    <property type="match status" value="1"/>
</dbReference>
<comment type="catalytic activity">
    <reaction evidence="11">
        <text>O-phospho-D-serine + H2O = D-serine + phosphate</text>
        <dbReference type="Rhea" id="RHEA:24873"/>
        <dbReference type="ChEBI" id="CHEBI:15377"/>
        <dbReference type="ChEBI" id="CHEBI:35247"/>
        <dbReference type="ChEBI" id="CHEBI:43474"/>
        <dbReference type="ChEBI" id="CHEBI:58680"/>
        <dbReference type="EC" id="3.1.3.3"/>
    </reaction>
</comment>
<dbReference type="PANTHER" id="PTHR43344">
    <property type="entry name" value="PHOSPHOSERINE PHOSPHATASE"/>
    <property type="match status" value="1"/>
</dbReference>
<dbReference type="SUPFAM" id="SSF56784">
    <property type="entry name" value="HAD-like"/>
    <property type="match status" value="1"/>
</dbReference>
<dbReference type="Pfam" id="PF12710">
    <property type="entry name" value="HAD"/>
    <property type="match status" value="1"/>
</dbReference>
<accession>A0A2T0UFX3</accession>
<dbReference type="RefSeq" id="WP_219926870.1">
    <property type="nucleotide sequence ID" value="NZ_PVTJ01000008.1"/>
</dbReference>
<dbReference type="GO" id="GO:0006564">
    <property type="term" value="P:L-serine biosynthetic process"/>
    <property type="evidence" value="ECO:0007669"/>
    <property type="project" value="UniProtKB-KW"/>
</dbReference>
<protein>
    <recommendedName>
        <fullName evidence="4">phosphoserine phosphatase</fullName>
        <ecNumber evidence="4">3.1.3.3</ecNumber>
    </recommendedName>
</protein>
<dbReference type="PANTHER" id="PTHR43344:SF2">
    <property type="entry name" value="PHOSPHOSERINE PHOSPHATASE"/>
    <property type="match status" value="1"/>
</dbReference>
<sequence>MDGTLLRSTTANAEIGRRLDIHHEVRMLDHEFATSDMSTQEYALRLRGLWKVLEYSTIREAFEAAPKLKRIKETVQDIHRRNHKAMLITMAPRFFAELFEEYGFDAICASDFPRDHRELLDIESILSPEDKPRLAREFCMDHAIEFEQVVAYGDSRSDIAMFREARTSVSVNGDLHIQEFASHRYEGGDLWEAYQMVVSAAAVQDSRV</sequence>
<evidence type="ECO:0000256" key="4">
    <source>
        <dbReference type="ARBA" id="ARBA00012640"/>
    </source>
</evidence>
<proteinExistence type="inferred from homology"/>
<keyword evidence="8" id="KW-0460">Magnesium</keyword>
<dbReference type="InterPro" id="IPR023214">
    <property type="entry name" value="HAD_sf"/>
</dbReference>
<comment type="similarity">
    <text evidence="3">Belongs to the HAD-like hydrolase superfamily. SerB family.</text>
</comment>